<dbReference type="Proteomes" id="UP000320582">
    <property type="component" value="Unassembled WGS sequence"/>
</dbReference>
<dbReference type="OrthoDB" id="7337060at2"/>
<comment type="caution">
    <text evidence="1">The sequence shown here is derived from an EMBL/GenBank/DDBJ whole genome shotgun (WGS) entry which is preliminary data.</text>
</comment>
<accession>A0A543K4I4</accession>
<dbReference type="EMBL" id="VFPT01000004">
    <property type="protein sequence ID" value="TQM89965.1"/>
    <property type="molecule type" value="Genomic_DNA"/>
</dbReference>
<organism evidence="1 2">
    <name type="scientific">Roseinatronobacter monicus</name>
    <dbReference type="NCBI Taxonomy" id="393481"/>
    <lineage>
        <taxon>Bacteria</taxon>
        <taxon>Pseudomonadati</taxon>
        <taxon>Pseudomonadota</taxon>
        <taxon>Alphaproteobacteria</taxon>
        <taxon>Rhodobacterales</taxon>
        <taxon>Paracoccaceae</taxon>
        <taxon>Roseinatronobacter</taxon>
    </lineage>
</organism>
<gene>
    <name evidence="1" type="ORF">BD293_4284</name>
</gene>
<keyword evidence="2" id="KW-1185">Reference proteome</keyword>
<sequence length="256" mass="27266">MSQIRTLIPICLWLGLGGVFASAVALADEPMKSARACFEITSRLARLACYDKALGRHPEPGDLGGVTAFAEHDVVSPAFDPMLEAQEYLAGSLMLAGDVGLTLLDRLTGSPLNAQHIDDLMGDEGALLELQKTADLVTSIAADASLGTAAVLLVACRSGITEMELHWPHQIEGRQANISLQAGDAPPKTAVMRIIRNGHVLQSARGLEAIHLIRSIAGAARVQIAPAEMGQSAFFDLSQLRPALVYQARICFWSGF</sequence>
<dbReference type="AlphaFoldDB" id="A0A543K4I4"/>
<evidence type="ECO:0000313" key="2">
    <source>
        <dbReference type="Proteomes" id="UP000320582"/>
    </source>
</evidence>
<proteinExistence type="predicted"/>
<dbReference type="InterPro" id="IPR017738">
    <property type="entry name" value="T6SS-assoc_VCA0118"/>
</dbReference>
<name>A0A543K4I4_9RHOB</name>
<reference evidence="1 2" key="1">
    <citation type="submission" date="2019-06" db="EMBL/GenBank/DDBJ databases">
        <title>Genomic Encyclopedia of Archaeal and Bacterial Type Strains, Phase II (KMG-II): from individual species to whole genera.</title>
        <authorList>
            <person name="Goeker M."/>
        </authorList>
    </citation>
    <scope>NUCLEOTIDE SEQUENCE [LARGE SCALE GENOMIC DNA]</scope>
    <source>
        <strain evidence="1 2">DSM 18423</strain>
    </source>
</reference>
<evidence type="ECO:0000313" key="1">
    <source>
        <dbReference type="EMBL" id="TQM89965.1"/>
    </source>
</evidence>
<dbReference type="Pfam" id="PF11319">
    <property type="entry name" value="VasI"/>
    <property type="match status" value="1"/>
</dbReference>
<protein>
    <submittedName>
        <fullName evidence="1">Type VI secretion system VasI family protein</fullName>
    </submittedName>
</protein>